<name>A0A974XF56_9FIRM</name>
<dbReference type="PANTHER" id="PTHR43267">
    <property type="entry name" value="TRNA THREONYLCARBAMOYLADENOSINE DEHYDRATASE"/>
    <property type="match status" value="1"/>
</dbReference>
<dbReference type="SUPFAM" id="SSF69572">
    <property type="entry name" value="Activating enzymes of the ubiquitin-like proteins"/>
    <property type="match status" value="1"/>
</dbReference>
<dbReference type="GO" id="GO:0008641">
    <property type="term" value="F:ubiquitin-like modifier activating enzyme activity"/>
    <property type="evidence" value="ECO:0007669"/>
    <property type="project" value="InterPro"/>
</dbReference>
<dbReference type="Gene3D" id="3.40.50.720">
    <property type="entry name" value="NAD(P)-binding Rossmann-like Domain"/>
    <property type="match status" value="1"/>
</dbReference>
<dbReference type="InterPro" id="IPR045886">
    <property type="entry name" value="ThiF/MoeB/HesA"/>
</dbReference>
<evidence type="ECO:0000313" key="3">
    <source>
        <dbReference type="Proteomes" id="UP000663499"/>
    </source>
</evidence>
<dbReference type="FunFam" id="3.40.50.720:FF:000141">
    <property type="entry name" value="tRNA threonylcarbamoyladenosine dehydratase"/>
    <property type="match status" value="1"/>
</dbReference>
<dbReference type="RefSeq" id="WP_207300024.1">
    <property type="nucleotide sequence ID" value="NZ_CP071444.1"/>
</dbReference>
<sequence length="254" mass="28250">MKNTVVSEEFVRTQMLLGGEAMEKLGKARVAVFGIGGVGSFAVEGLVRSGVEEFLLVDADVVCSTNLNRQLHATRKTIGKAKVDVMKERILEINPRAQVWTQKVMYTPENAEEVLEGDWDYIIDAIDTVTGKLHLIMQAKERNIPIISAMGAGNKLDPTQFEVSDIHKTSVCPLAKVMRRELKKRGVKKLKVVYSRETPITPLDLEEHCETNLVDRPENQLVIKPKRQTPGSISFVTSVMGLILAGEVVKDLIR</sequence>
<dbReference type="CDD" id="cd00755">
    <property type="entry name" value="YgdL_like"/>
    <property type="match status" value="1"/>
</dbReference>
<keyword evidence="3" id="KW-1185">Reference proteome</keyword>
<dbReference type="Proteomes" id="UP000663499">
    <property type="component" value="Chromosome"/>
</dbReference>
<feature type="domain" description="THIF-type NAD/FAD binding fold" evidence="1">
    <location>
        <begin position="16"/>
        <end position="251"/>
    </location>
</feature>
<protein>
    <submittedName>
        <fullName evidence="2">tRNA threonylcarbamoyladenosine dehydratase</fullName>
    </submittedName>
</protein>
<evidence type="ECO:0000259" key="1">
    <source>
        <dbReference type="Pfam" id="PF00899"/>
    </source>
</evidence>
<dbReference type="EMBL" id="CP071444">
    <property type="protein sequence ID" value="QSX08683.1"/>
    <property type="molecule type" value="Genomic_DNA"/>
</dbReference>
<proteinExistence type="predicted"/>
<dbReference type="InterPro" id="IPR000594">
    <property type="entry name" value="ThiF_NAD_FAD-bd"/>
</dbReference>
<dbReference type="InterPro" id="IPR035985">
    <property type="entry name" value="Ubiquitin-activating_enz"/>
</dbReference>
<gene>
    <name evidence="2" type="ORF">J0B03_00920</name>
</gene>
<evidence type="ECO:0000313" key="2">
    <source>
        <dbReference type="EMBL" id="QSX08683.1"/>
    </source>
</evidence>
<dbReference type="AlphaFoldDB" id="A0A974XF56"/>
<dbReference type="GO" id="GO:0061504">
    <property type="term" value="P:cyclic threonylcarbamoyladenosine biosynthetic process"/>
    <property type="evidence" value="ECO:0007669"/>
    <property type="project" value="TreeGrafter"/>
</dbReference>
<reference evidence="2" key="1">
    <citation type="submission" date="2021-03" db="EMBL/GenBank/DDBJ databases">
        <title>Alkalibacter marinus sp. nov., isolated from tidal flat sediment.</title>
        <authorList>
            <person name="Namirimu T."/>
            <person name="Yang J.-A."/>
            <person name="Yang S.-H."/>
            <person name="Kim Y.-J."/>
            <person name="Kwon K.K."/>
        </authorList>
    </citation>
    <scope>NUCLEOTIDE SEQUENCE</scope>
    <source>
        <strain evidence="2">ES005</strain>
    </source>
</reference>
<dbReference type="GO" id="GO:0061503">
    <property type="term" value="F:tRNA threonylcarbamoyladenosine dehydratase"/>
    <property type="evidence" value="ECO:0007669"/>
    <property type="project" value="TreeGrafter"/>
</dbReference>
<dbReference type="KEGG" id="alka:J0B03_00920"/>
<accession>A0A974XF56</accession>
<organism evidence="2 3">
    <name type="scientific">Alkalibacter rhizosphaerae</name>
    <dbReference type="NCBI Taxonomy" id="2815577"/>
    <lineage>
        <taxon>Bacteria</taxon>
        <taxon>Bacillati</taxon>
        <taxon>Bacillota</taxon>
        <taxon>Clostridia</taxon>
        <taxon>Eubacteriales</taxon>
        <taxon>Eubacteriaceae</taxon>
        <taxon>Alkalibacter</taxon>
    </lineage>
</organism>
<dbReference type="PANTHER" id="PTHR43267:SF1">
    <property type="entry name" value="TRNA THREONYLCARBAMOYLADENOSINE DEHYDRATASE"/>
    <property type="match status" value="1"/>
</dbReference>
<dbReference type="Pfam" id="PF00899">
    <property type="entry name" value="ThiF"/>
    <property type="match status" value="1"/>
</dbReference>